<evidence type="ECO:0000313" key="3">
    <source>
        <dbReference type="Proteomes" id="UP000018208"/>
    </source>
</evidence>
<name>V6LNZ7_9EUKA</name>
<sequence length="119" mass="13968">MGSCWEKQRQQLEKQYAPFFQELYSSQDSNPLQVMDSQQQTRRDRVTEIKSILIEDLNNGLQLLNISILQEISSVNYSEQSFEQSDIYQKKVPKDVFQSSKLRIDKYGIESETNSSNFM</sequence>
<evidence type="ECO:0000313" key="2">
    <source>
        <dbReference type="EMBL" id="KAH0571919.1"/>
    </source>
</evidence>
<dbReference type="VEuPathDB" id="GiardiaDB:SS50377_26119"/>
<reference evidence="1 2" key="1">
    <citation type="journal article" date="2014" name="PLoS Genet.">
        <title>The Genome of Spironucleus salmonicida Highlights a Fish Pathogen Adapted to Fluctuating Environments.</title>
        <authorList>
            <person name="Xu F."/>
            <person name="Jerlstrom-Hultqvist J."/>
            <person name="Einarsson E."/>
            <person name="Astvaldsson A."/>
            <person name="Svard S.G."/>
            <person name="Andersson J.O."/>
        </authorList>
    </citation>
    <scope>NUCLEOTIDE SEQUENCE</scope>
    <source>
        <strain evidence="2">ATCC 50377</strain>
    </source>
</reference>
<keyword evidence="3" id="KW-1185">Reference proteome</keyword>
<proteinExistence type="predicted"/>
<gene>
    <name evidence="1" type="ORF">SS50377_13636</name>
    <name evidence="2" type="ORF">SS50377_26119</name>
</gene>
<dbReference type="AlphaFoldDB" id="V6LNZ7"/>
<dbReference type="EMBL" id="AUWU02000006">
    <property type="protein sequence ID" value="KAH0571919.1"/>
    <property type="molecule type" value="Genomic_DNA"/>
</dbReference>
<reference evidence="2" key="2">
    <citation type="submission" date="2020-12" db="EMBL/GenBank/DDBJ databases">
        <title>New Spironucleus salmonicida genome in near-complete chromosomes.</title>
        <authorList>
            <person name="Xu F."/>
            <person name="Kurt Z."/>
            <person name="Jimenez-Gonzalez A."/>
            <person name="Astvaldsson A."/>
            <person name="Andersson J.O."/>
            <person name="Svard S.G."/>
        </authorList>
    </citation>
    <scope>NUCLEOTIDE SEQUENCE</scope>
    <source>
        <strain evidence="2">ATCC 50377</strain>
    </source>
</reference>
<organism evidence="1">
    <name type="scientific">Spironucleus salmonicida</name>
    <dbReference type="NCBI Taxonomy" id="348837"/>
    <lineage>
        <taxon>Eukaryota</taxon>
        <taxon>Metamonada</taxon>
        <taxon>Diplomonadida</taxon>
        <taxon>Hexamitidae</taxon>
        <taxon>Hexamitinae</taxon>
        <taxon>Spironucleus</taxon>
    </lineage>
</organism>
<accession>V6LNZ7</accession>
<evidence type="ECO:0000313" key="1">
    <source>
        <dbReference type="EMBL" id="EST46325.1"/>
    </source>
</evidence>
<protein>
    <submittedName>
        <fullName evidence="1">Uncharacterized protein</fullName>
    </submittedName>
</protein>
<dbReference type="Proteomes" id="UP000018208">
    <property type="component" value="Unassembled WGS sequence"/>
</dbReference>
<dbReference type="EMBL" id="KI546077">
    <property type="protein sequence ID" value="EST46325.1"/>
    <property type="molecule type" value="Genomic_DNA"/>
</dbReference>